<evidence type="ECO:0000313" key="2">
    <source>
        <dbReference type="Proteomes" id="UP001604336"/>
    </source>
</evidence>
<name>A0ABD1SZB8_9LAMI</name>
<accession>A0ABD1SZB8</accession>
<proteinExistence type="predicted"/>
<comment type="caution">
    <text evidence="1">The sequence shown here is derived from an EMBL/GenBank/DDBJ whole genome shotgun (WGS) entry which is preliminary data.</text>
</comment>
<keyword evidence="2" id="KW-1185">Reference proteome</keyword>
<protein>
    <submittedName>
        <fullName evidence="1">Uncharacterized protein</fullName>
    </submittedName>
</protein>
<evidence type="ECO:0000313" key="1">
    <source>
        <dbReference type="EMBL" id="KAL2505815.1"/>
    </source>
</evidence>
<dbReference type="AlphaFoldDB" id="A0ABD1SZB8"/>
<organism evidence="1 2">
    <name type="scientific">Abeliophyllum distichum</name>
    <dbReference type="NCBI Taxonomy" id="126358"/>
    <lineage>
        <taxon>Eukaryota</taxon>
        <taxon>Viridiplantae</taxon>
        <taxon>Streptophyta</taxon>
        <taxon>Embryophyta</taxon>
        <taxon>Tracheophyta</taxon>
        <taxon>Spermatophyta</taxon>
        <taxon>Magnoliopsida</taxon>
        <taxon>eudicotyledons</taxon>
        <taxon>Gunneridae</taxon>
        <taxon>Pentapetalae</taxon>
        <taxon>asterids</taxon>
        <taxon>lamiids</taxon>
        <taxon>Lamiales</taxon>
        <taxon>Oleaceae</taxon>
        <taxon>Forsythieae</taxon>
        <taxon>Abeliophyllum</taxon>
    </lineage>
</organism>
<reference evidence="2" key="1">
    <citation type="submission" date="2024-07" db="EMBL/GenBank/DDBJ databases">
        <title>Two chromosome-level genome assemblies of Korean endemic species Abeliophyllum distichum and Forsythia ovata (Oleaceae).</title>
        <authorList>
            <person name="Jang H."/>
        </authorList>
    </citation>
    <scope>NUCLEOTIDE SEQUENCE [LARGE SCALE GENOMIC DNA]</scope>
</reference>
<gene>
    <name evidence="1" type="ORF">Adt_21436</name>
</gene>
<dbReference type="EMBL" id="JBFOLK010000006">
    <property type="protein sequence ID" value="KAL2505815.1"/>
    <property type="molecule type" value="Genomic_DNA"/>
</dbReference>
<dbReference type="Proteomes" id="UP001604336">
    <property type="component" value="Unassembled WGS sequence"/>
</dbReference>
<sequence>MEEVYKELMMIKDKFIEAGLNEKMYFHMGDRTLNSEAYDPLRPCVDGKRSTEEVYKELMIIKDKFIKVGLNERNIVIRGDRTLNSECCDPVATSRPEILVQQHH</sequence>